<dbReference type="PROSITE" id="PS51186">
    <property type="entry name" value="GNAT"/>
    <property type="match status" value="1"/>
</dbReference>
<accession>A0AAU2A1Q2</accession>
<dbReference type="PANTHER" id="PTHR43441">
    <property type="entry name" value="RIBOSOMAL-PROTEIN-SERINE ACETYLTRANSFERASE"/>
    <property type="match status" value="1"/>
</dbReference>
<gene>
    <name evidence="2" type="ORF">OHA22_24930</name>
</gene>
<dbReference type="GO" id="GO:0005737">
    <property type="term" value="C:cytoplasm"/>
    <property type="evidence" value="ECO:0007669"/>
    <property type="project" value="TreeGrafter"/>
</dbReference>
<reference evidence="2" key="1">
    <citation type="submission" date="2022-10" db="EMBL/GenBank/DDBJ databases">
        <title>The complete genomes of actinobacterial strains from the NBC collection.</title>
        <authorList>
            <person name="Joergensen T.S."/>
            <person name="Alvarez Arevalo M."/>
            <person name="Sterndorff E.B."/>
            <person name="Faurdal D."/>
            <person name="Vuksanovic O."/>
            <person name="Mourched A.-S."/>
            <person name="Charusanti P."/>
            <person name="Shaw S."/>
            <person name="Blin K."/>
            <person name="Weber T."/>
        </authorList>
    </citation>
    <scope>NUCLEOTIDE SEQUENCE</scope>
    <source>
        <strain evidence="2">NBC_00093</strain>
    </source>
</reference>
<dbReference type="GO" id="GO:0008999">
    <property type="term" value="F:protein-N-terminal-alanine acetyltransferase activity"/>
    <property type="evidence" value="ECO:0007669"/>
    <property type="project" value="TreeGrafter"/>
</dbReference>
<dbReference type="InterPro" id="IPR000182">
    <property type="entry name" value="GNAT_dom"/>
</dbReference>
<dbReference type="PANTHER" id="PTHR43441:SF10">
    <property type="entry name" value="ACETYLTRANSFERASE"/>
    <property type="match status" value="1"/>
</dbReference>
<dbReference type="Pfam" id="PF13302">
    <property type="entry name" value="Acetyltransf_3"/>
    <property type="match status" value="1"/>
</dbReference>
<feature type="domain" description="N-acetyltransferase" evidence="1">
    <location>
        <begin position="10"/>
        <end position="176"/>
    </location>
</feature>
<proteinExistence type="predicted"/>
<dbReference type="AlphaFoldDB" id="A0AAU2A1Q2"/>
<dbReference type="EMBL" id="CP108222">
    <property type="protein sequence ID" value="WTT18544.1"/>
    <property type="molecule type" value="Genomic_DNA"/>
</dbReference>
<protein>
    <submittedName>
        <fullName evidence="2">GNAT family N-acetyltransferase</fullName>
    </submittedName>
</protein>
<dbReference type="InterPro" id="IPR051908">
    <property type="entry name" value="Ribosomal_N-acetyltransferase"/>
</dbReference>
<dbReference type="Gene3D" id="3.40.630.30">
    <property type="match status" value="1"/>
</dbReference>
<name>A0AAU2A1Q2_9ACTN</name>
<dbReference type="InterPro" id="IPR016181">
    <property type="entry name" value="Acyl_CoA_acyltransferase"/>
</dbReference>
<dbReference type="SUPFAM" id="SSF55729">
    <property type="entry name" value="Acyl-CoA N-acyltransferases (Nat)"/>
    <property type="match status" value="1"/>
</dbReference>
<sequence>MLSHPLTEGAELRALEPWRATEFHDHVERNRGHLAPWLPWATTIDDPAKAEAWLRKYAEAQARDGMRIYGIWLDGTLVGGVGFSSFHVPSGVCQLGAWMAPEAEGRGLVTRAAGHLTEWALRTRGMSRVEWRAAATNVRSLAVAKRLGMRREGVLRSAFPMDGVRHDVEVWALTADGS</sequence>
<dbReference type="GO" id="GO:1990189">
    <property type="term" value="F:protein N-terminal-serine acetyltransferase activity"/>
    <property type="evidence" value="ECO:0007669"/>
    <property type="project" value="TreeGrafter"/>
</dbReference>
<evidence type="ECO:0000259" key="1">
    <source>
        <dbReference type="PROSITE" id="PS51186"/>
    </source>
</evidence>
<evidence type="ECO:0000313" key="2">
    <source>
        <dbReference type="EMBL" id="WTT18544.1"/>
    </source>
</evidence>
<organism evidence="2">
    <name type="scientific">Streptomyces sp. NBC_00093</name>
    <dbReference type="NCBI Taxonomy" id="2975649"/>
    <lineage>
        <taxon>Bacteria</taxon>
        <taxon>Bacillati</taxon>
        <taxon>Actinomycetota</taxon>
        <taxon>Actinomycetes</taxon>
        <taxon>Kitasatosporales</taxon>
        <taxon>Streptomycetaceae</taxon>
        <taxon>Streptomyces</taxon>
    </lineage>
</organism>